<dbReference type="Gene3D" id="2.30.30.140">
    <property type="match status" value="1"/>
</dbReference>
<comment type="caution">
    <text evidence="5">The sequence shown here is derived from an EMBL/GenBank/DDBJ whole genome shotgun (WGS) entry which is preliminary data.</text>
</comment>
<organism evidence="5 6">
    <name type="scientific">Lymnaea stagnalis</name>
    <name type="common">Great pond snail</name>
    <name type="synonym">Helix stagnalis</name>
    <dbReference type="NCBI Taxonomy" id="6523"/>
    <lineage>
        <taxon>Eukaryota</taxon>
        <taxon>Metazoa</taxon>
        <taxon>Spiralia</taxon>
        <taxon>Lophotrochozoa</taxon>
        <taxon>Mollusca</taxon>
        <taxon>Gastropoda</taxon>
        <taxon>Heterobranchia</taxon>
        <taxon>Euthyneura</taxon>
        <taxon>Panpulmonata</taxon>
        <taxon>Hygrophila</taxon>
        <taxon>Lymnaeoidea</taxon>
        <taxon>Lymnaeidae</taxon>
        <taxon>Lymnaea</taxon>
    </lineage>
</organism>
<gene>
    <name evidence="5" type="ORF">GSLYS_00000326001</name>
</gene>
<dbReference type="PROSITE" id="PS50158">
    <property type="entry name" value="ZF_CCHC"/>
    <property type="match status" value="1"/>
</dbReference>
<protein>
    <submittedName>
        <fullName evidence="5">Uncharacterized protein</fullName>
    </submittedName>
</protein>
<evidence type="ECO:0000259" key="3">
    <source>
        <dbReference type="PROSITE" id="PS50158"/>
    </source>
</evidence>
<keyword evidence="1" id="KW-0863">Zinc-finger</keyword>
<sequence>MAILYRGYVTHVIDPSSFWIRIGTSMDFKEFSQYEETLDQFMNEIAKDEVNEQNISQGDKVMVISSDLQHWQRAQVTRINQNTVDVFFIDLGHTEIVKRDQVQSINQKLFDFLPALARRVGLAGITPLSRSWTTRAITYFENQVLFKDVVVSVLGYDEAEAYGEVFIYLKSDNENWISLTNKMISEELGSATGSDHPLVLSLEEVENDLERSEELQRQISQVSRESPYEDYEALSLQQDVDSSENNTCQISEQPSQLLLSPADFMSLTHLENNSLALTHSPTFDNNNLKHPKSISPTNVPQFDFGSLKQTKSISLSKMKEDIEYEMQTNQKTKLELEIAGCEPGSSKNSIIDWGRSDLHIGQRTFTDVSEDISREIHKNLPHASDENELKEFFHDIPKVVNEPTIKSSPLPIASKGQPEHKSCYNEEEAYDLQKKISEIFSQPADESIICAMVHSVLEPRVDMSHDQLTIVISAILEWLIAEPDLDEKVALFVLKTYSDAKPFKFVILESLKNLKDRFVKVSQSIRCSGHYKSFAQVLAKIFIWVEVLPSSIHSDVQKYAVTLMERWIVFNKQRKQDQESFLNVEMMYLECVDVFMSCTQSLLVDKFHEQYLNLIEEMKEKLLNDLTCRKVRSLLLDLLLRLHNGNLPLPQAVRPTSVDVATQTYDRHYQTKDKVSASLYRPPRRSHAQTAGHPVFADDDHLMSKAQESLIYPMKSLKSSGCEMSSDSSALSQTSECEYKKRIVPKSVLKILGLPAGVKMENSQPSNDCFAKLIKGDTDDETYLKENENLEACEFNLQLKESLQTNSTYDSDSKEISSSASQGSSVEICASNKFLPQTPSNSGKWKSLSELIPQGGLWPQKSSEASTSVDPESFSTKLQLKQPEINLQCYKANLTGEREHTCDSEMNQRNIPPVPEWPEQFFTSVEVDSNVTEETNSTKASHQDKGVKRGKKTKSKFVPLSDYVGATRSMHDECIFETGQDHSEEHEGFYQKERDEHAKVIHSSRPVAVGGSSSSKRSLFEELRKQNVKTENRCWIPDKVPVCSSCKKEGHLIYDCPNDGYYQTNRDDEQYLLL</sequence>
<dbReference type="PROSITE" id="PS50304">
    <property type="entry name" value="TUDOR"/>
    <property type="match status" value="1"/>
</dbReference>
<dbReference type="InterPro" id="IPR002999">
    <property type="entry name" value="Tudor"/>
</dbReference>
<keyword evidence="6" id="KW-1185">Reference proteome</keyword>
<reference evidence="5 6" key="1">
    <citation type="submission" date="2024-04" db="EMBL/GenBank/DDBJ databases">
        <authorList>
            <consortium name="Genoscope - CEA"/>
            <person name="William W."/>
        </authorList>
    </citation>
    <scope>NUCLEOTIDE SEQUENCE [LARGE SCALE GENOMIC DNA]</scope>
</reference>
<dbReference type="SMART" id="SM00333">
    <property type="entry name" value="TUDOR"/>
    <property type="match status" value="1"/>
</dbReference>
<dbReference type="SMART" id="SM00343">
    <property type="entry name" value="ZnF_C2HC"/>
    <property type="match status" value="1"/>
</dbReference>
<dbReference type="EMBL" id="CAXITT010000002">
    <property type="protein sequence ID" value="CAL1526149.1"/>
    <property type="molecule type" value="Genomic_DNA"/>
</dbReference>
<evidence type="ECO:0000256" key="1">
    <source>
        <dbReference type="PROSITE-ProRule" id="PRU00047"/>
    </source>
</evidence>
<accession>A0AAV2GXI0</accession>
<evidence type="ECO:0000256" key="2">
    <source>
        <dbReference type="SAM" id="MobiDB-lite"/>
    </source>
</evidence>
<feature type="region of interest" description="Disordered" evidence="2">
    <location>
        <begin position="933"/>
        <end position="952"/>
    </location>
</feature>
<dbReference type="GO" id="GO:0003676">
    <property type="term" value="F:nucleic acid binding"/>
    <property type="evidence" value="ECO:0007669"/>
    <property type="project" value="InterPro"/>
</dbReference>
<dbReference type="SUPFAM" id="SSF63748">
    <property type="entry name" value="Tudor/PWWP/MBT"/>
    <property type="match status" value="1"/>
</dbReference>
<keyword evidence="1" id="KW-0862">Zinc</keyword>
<keyword evidence="1" id="KW-0479">Metal-binding</keyword>
<feature type="domain" description="CCHC-type" evidence="3">
    <location>
        <begin position="1043"/>
        <end position="1058"/>
    </location>
</feature>
<feature type="domain" description="Tudor" evidence="4">
    <location>
        <begin position="54"/>
        <end position="112"/>
    </location>
</feature>
<name>A0AAV2GXI0_LYMST</name>
<dbReference type="GO" id="GO:0008270">
    <property type="term" value="F:zinc ion binding"/>
    <property type="evidence" value="ECO:0007669"/>
    <property type="project" value="UniProtKB-KW"/>
</dbReference>
<dbReference type="PANTHER" id="PTHR22948:SF76">
    <property type="entry name" value="FI20010P1-RELATED"/>
    <property type="match status" value="1"/>
</dbReference>
<dbReference type="Proteomes" id="UP001497497">
    <property type="component" value="Unassembled WGS sequence"/>
</dbReference>
<evidence type="ECO:0000313" key="6">
    <source>
        <dbReference type="Proteomes" id="UP001497497"/>
    </source>
</evidence>
<dbReference type="InterPro" id="IPR001878">
    <property type="entry name" value="Znf_CCHC"/>
</dbReference>
<dbReference type="Gene3D" id="2.40.50.90">
    <property type="match status" value="1"/>
</dbReference>
<dbReference type="PANTHER" id="PTHR22948">
    <property type="entry name" value="TUDOR DOMAIN CONTAINING PROTEIN"/>
    <property type="match status" value="1"/>
</dbReference>
<evidence type="ECO:0000259" key="4">
    <source>
        <dbReference type="PROSITE" id="PS50304"/>
    </source>
</evidence>
<dbReference type="InterPro" id="IPR035437">
    <property type="entry name" value="SNase_OB-fold_sf"/>
</dbReference>
<dbReference type="AlphaFoldDB" id="A0AAV2GXI0"/>
<proteinExistence type="predicted"/>
<dbReference type="InterPro" id="IPR050621">
    <property type="entry name" value="Tudor_domain_containing"/>
</dbReference>
<dbReference type="Pfam" id="PF00567">
    <property type="entry name" value="TUDOR"/>
    <property type="match status" value="1"/>
</dbReference>
<evidence type="ECO:0000313" key="5">
    <source>
        <dbReference type="EMBL" id="CAL1526149.1"/>
    </source>
</evidence>